<keyword evidence="2" id="KW-1185">Reference proteome</keyword>
<evidence type="ECO:0000313" key="2">
    <source>
        <dbReference type="Proteomes" id="UP000198379"/>
    </source>
</evidence>
<gene>
    <name evidence="1" type="ORF">SAMN06265376_106252</name>
</gene>
<evidence type="ECO:0000313" key="1">
    <source>
        <dbReference type="EMBL" id="SNS08424.1"/>
    </source>
</evidence>
<name>A0A239BN09_9FLAO</name>
<dbReference type="AlphaFoldDB" id="A0A239BN09"/>
<dbReference type="EMBL" id="FZNY01000006">
    <property type="protein sequence ID" value="SNS08424.1"/>
    <property type="molecule type" value="Genomic_DNA"/>
</dbReference>
<proteinExistence type="predicted"/>
<reference evidence="1 2" key="1">
    <citation type="submission" date="2017-06" db="EMBL/GenBank/DDBJ databases">
        <authorList>
            <person name="Kim H.J."/>
            <person name="Triplett B.A."/>
        </authorList>
    </citation>
    <scope>NUCLEOTIDE SEQUENCE [LARGE SCALE GENOMIC DNA]</scope>
    <source>
        <strain evidence="1 2">DSM 25597</strain>
    </source>
</reference>
<organism evidence="1 2">
    <name type="scientific">Dokdonia pacifica</name>
    <dbReference type="NCBI Taxonomy" id="1627892"/>
    <lineage>
        <taxon>Bacteria</taxon>
        <taxon>Pseudomonadati</taxon>
        <taxon>Bacteroidota</taxon>
        <taxon>Flavobacteriia</taxon>
        <taxon>Flavobacteriales</taxon>
        <taxon>Flavobacteriaceae</taxon>
        <taxon>Dokdonia</taxon>
    </lineage>
</organism>
<accession>A0A239BN09</accession>
<protein>
    <submittedName>
        <fullName evidence="1">Uncharacterized protein</fullName>
    </submittedName>
</protein>
<dbReference type="Proteomes" id="UP000198379">
    <property type="component" value="Unassembled WGS sequence"/>
</dbReference>
<sequence>MFAFKKEYVFVSCLLLFILFNEQCQTDYKRNTQREQNIDMQHELDSMRQALDTCNTASKNSPL</sequence>